<dbReference type="EMBL" id="GBXM01087517">
    <property type="protein sequence ID" value="JAH21060.1"/>
    <property type="molecule type" value="Transcribed_RNA"/>
</dbReference>
<keyword evidence="1" id="KW-0732">Signal</keyword>
<evidence type="ECO:0000256" key="1">
    <source>
        <dbReference type="SAM" id="SignalP"/>
    </source>
</evidence>
<reference evidence="2" key="2">
    <citation type="journal article" date="2015" name="Fish Shellfish Immunol.">
        <title>Early steps in the European eel (Anguilla anguilla)-Vibrio vulnificus interaction in the gills: Role of the RtxA13 toxin.</title>
        <authorList>
            <person name="Callol A."/>
            <person name="Pajuelo D."/>
            <person name="Ebbesson L."/>
            <person name="Teles M."/>
            <person name="MacKenzie S."/>
            <person name="Amaro C."/>
        </authorList>
    </citation>
    <scope>NUCLEOTIDE SEQUENCE</scope>
</reference>
<sequence length="52" mass="5522">MLLSVGVIAAGAFILNVASWEQVCGGAELHNRDLCTEHHGVCICNAVTHCEE</sequence>
<organism evidence="2">
    <name type="scientific">Anguilla anguilla</name>
    <name type="common">European freshwater eel</name>
    <name type="synonym">Muraena anguilla</name>
    <dbReference type="NCBI Taxonomy" id="7936"/>
    <lineage>
        <taxon>Eukaryota</taxon>
        <taxon>Metazoa</taxon>
        <taxon>Chordata</taxon>
        <taxon>Craniata</taxon>
        <taxon>Vertebrata</taxon>
        <taxon>Euteleostomi</taxon>
        <taxon>Actinopterygii</taxon>
        <taxon>Neopterygii</taxon>
        <taxon>Teleostei</taxon>
        <taxon>Anguilliformes</taxon>
        <taxon>Anguillidae</taxon>
        <taxon>Anguilla</taxon>
    </lineage>
</organism>
<dbReference type="AlphaFoldDB" id="A0A0E9QXU0"/>
<feature type="signal peptide" evidence="1">
    <location>
        <begin position="1"/>
        <end position="20"/>
    </location>
</feature>
<proteinExistence type="predicted"/>
<reference evidence="2" key="1">
    <citation type="submission" date="2014-11" db="EMBL/GenBank/DDBJ databases">
        <authorList>
            <person name="Amaro Gonzalez C."/>
        </authorList>
    </citation>
    <scope>NUCLEOTIDE SEQUENCE</scope>
</reference>
<feature type="chain" id="PRO_5002431383" evidence="1">
    <location>
        <begin position="21"/>
        <end position="52"/>
    </location>
</feature>
<name>A0A0E9QXU0_ANGAN</name>
<protein>
    <submittedName>
        <fullName evidence="2">Uncharacterized protein</fullName>
    </submittedName>
</protein>
<evidence type="ECO:0000313" key="2">
    <source>
        <dbReference type="EMBL" id="JAH21060.1"/>
    </source>
</evidence>
<accession>A0A0E9QXU0</accession>